<accession>A0A840IER0</accession>
<gene>
    <name evidence="1" type="ORF">BDZ31_002391</name>
</gene>
<protein>
    <submittedName>
        <fullName evidence="1">Uncharacterized protein</fullName>
    </submittedName>
</protein>
<sequence length="281" mass="31565">MAISLHSRRAERALMLLELAREARDALEVADQERHASAAVELLAGNAATTNGWLYAWAAELLVEAIVHSEGVDAAIRVAEDAESRLTKGTHAHERIQRVVLQTEALGEDVRLATWKLLDHAKHLRSAGTSFELERLRTLQRLLAAALRGPRDRRAAHIADFARRELMHLADRLEEHAEHDVALARHWIGVSESVFPTPGLLPFESQRRASEALRWSLEHRYDSARDRLTRGMGAAELLLVEEQRDDAIELFAETVDAFPTVLPRHHRSAERMLSLRGLQAA</sequence>
<comment type="caution">
    <text evidence="1">The sequence shown here is derived from an EMBL/GenBank/DDBJ whole genome shotgun (WGS) entry which is preliminary data.</text>
</comment>
<evidence type="ECO:0000313" key="1">
    <source>
        <dbReference type="EMBL" id="MBB4662805.1"/>
    </source>
</evidence>
<dbReference type="AlphaFoldDB" id="A0A840IER0"/>
<dbReference type="Proteomes" id="UP000585272">
    <property type="component" value="Unassembled WGS sequence"/>
</dbReference>
<dbReference type="RefSeq" id="WP_183342269.1">
    <property type="nucleotide sequence ID" value="NZ_JACHNU010000002.1"/>
</dbReference>
<reference evidence="1 2" key="1">
    <citation type="submission" date="2020-08" db="EMBL/GenBank/DDBJ databases">
        <title>Genomic Encyclopedia of Archaeal and Bacterial Type Strains, Phase II (KMG-II): from individual species to whole genera.</title>
        <authorList>
            <person name="Goeker M."/>
        </authorList>
    </citation>
    <scope>NUCLEOTIDE SEQUENCE [LARGE SCALE GENOMIC DNA]</scope>
    <source>
        <strain evidence="1 2">DSM 23288</strain>
    </source>
</reference>
<keyword evidence="2" id="KW-1185">Reference proteome</keyword>
<name>A0A840IER0_9ACTN</name>
<evidence type="ECO:0000313" key="2">
    <source>
        <dbReference type="Proteomes" id="UP000585272"/>
    </source>
</evidence>
<dbReference type="EMBL" id="JACHNU010000002">
    <property type="protein sequence ID" value="MBB4662805.1"/>
    <property type="molecule type" value="Genomic_DNA"/>
</dbReference>
<organism evidence="1 2">
    <name type="scientific">Conexibacter arvalis</name>
    <dbReference type="NCBI Taxonomy" id="912552"/>
    <lineage>
        <taxon>Bacteria</taxon>
        <taxon>Bacillati</taxon>
        <taxon>Actinomycetota</taxon>
        <taxon>Thermoleophilia</taxon>
        <taxon>Solirubrobacterales</taxon>
        <taxon>Conexibacteraceae</taxon>
        <taxon>Conexibacter</taxon>
    </lineage>
</organism>
<proteinExistence type="predicted"/>